<name>A0ABV8IYA1_9ACTN</name>
<evidence type="ECO:0000313" key="2">
    <source>
        <dbReference type="Proteomes" id="UP001595867"/>
    </source>
</evidence>
<evidence type="ECO:0000313" key="1">
    <source>
        <dbReference type="EMBL" id="MFC4068731.1"/>
    </source>
</evidence>
<organism evidence="1 2">
    <name type="scientific">Actinoplanes subglobosus</name>
    <dbReference type="NCBI Taxonomy" id="1547892"/>
    <lineage>
        <taxon>Bacteria</taxon>
        <taxon>Bacillati</taxon>
        <taxon>Actinomycetota</taxon>
        <taxon>Actinomycetes</taxon>
        <taxon>Micromonosporales</taxon>
        <taxon>Micromonosporaceae</taxon>
        <taxon>Actinoplanes</taxon>
    </lineage>
</organism>
<dbReference type="Gene3D" id="3.40.50.300">
    <property type="entry name" value="P-loop containing nucleotide triphosphate hydrolases"/>
    <property type="match status" value="1"/>
</dbReference>
<gene>
    <name evidence="1" type="ORF">ACFO0C_27700</name>
</gene>
<dbReference type="Proteomes" id="UP001595867">
    <property type="component" value="Unassembled WGS sequence"/>
</dbReference>
<sequence length="123" mass="12987">MITDSDSSLLTSKFAVPEAPPFMVTRPGLLDRVTEGVRGPVTVITGLAGSGKTQLLASWARAAAVDWPVAWITLENGDEQLPTFWGYVVEGLRRSGVEVPAVTGGVVTRGFLGRLAGAVEEHP</sequence>
<dbReference type="EMBL" id="JBHSBL010000019">
    <property type="protein sequence ID" value="MFC4068731.1"/>
    <property type="molecule type" value="Genomic_DNA"/>
</dbReference>
<proteinExistence type="predicted"/>
<feature type="non-terminal residue" evidence="1">
    <location>
        <position position="123"/>
    </location>
</feature>
<dbReference type="InterPro" id="IPR027417">
    <property type="entry name" value="P-loop_NTPase"/>
</dbReference>
<protein>
    <submittedName>
        <fullName evidence="1">Helix-turn-helix transcriptional regulator</fullName>
    </submittedName>
</protein>
<comment type="caution">
    <text evidence="1">The sequence shown here is derived from an EMBL/GenBank/DDBJ whole genome shotgun (WGS) entry which is preliminary data.</text>
</comment>
<reference evidence="2" key="1">
    <citation type="journal article" date="2019" name="Int. J. Syst. Evol. Microbiol.">
        <title>The Global Catalogue of Microorganisms (GCM) 10K type strain sequencing project: providing services to taxonomists for standard genome sequencing and annotation.</title>
        <authorList>
            <consortium name="The Broad Institute Genomics Platform"/>
            <consortium name="The Broad Institute Genome Sequencing Center for Infectious Disease"/>
            <person name="Wu L."/>
            <person name="Ma J."/>
        </authorList>
    </citation>
    <scope>NUCLEOTIDE SEQUENCE [LARGE SCALE GENOMIC DNA]</scope>
    <source>
        <strain evidence="2">TBRC 5832</strain>
    </source>
</reference>
<dbReference type="SUPFAM" id="SSF52540">
    <property type="entry name" value="P-loop containing nucleoside triphosphate hydrolases"/>
    <property type="match status" value="1"/>
</dbReference>
<keyword evidence="2" id="KW-1185">Reference proteome</keyword>
<accession>A0ABV8IYA1</accession>